<dbReference type="InterPro" id="IPR018149">
    <property type="entry name" value="Lys-tRNA-synth_II_C"/>
</dbReference>
<gene>
    <name evidence="7 11" type="primary">lysS</name>
    <name evidence="11" type="ORF">COT71_04075</name>
</gene>
<evidence type="ECO:0000256" key="7">
    <source>
        <dbReference type="HAMAP-Rule" id="MF_00252"/>
    </source>
</evidence>
<dbReference type="InterPro" id="IPR002313">
    <property type="entry name" value="Lys-tRNA-ligase_II"/>
</dbReference>
<dbReference type="NCBIfam" id="TIGR00499">
    <property type="entry name" value="lysS_bact"/>
    <property type="match status" value="1"/>
</dbReference>
<comment type="subunit">
    <text evidence="7">Homodimer.</text>
</comment>
<feature type="binding site" evidence="7">
    <location>
        <position position="407"/>
    </location>
    <ligand>
        <name>Mg(2+)</name>
        <dbReference type="ChEBI" id="CHEBI:18420"/>
        <label>2</label>
    </ligand>
</feature>
<dbReference type="Pfam" id="PF01336">
    <property type="entry name" value="tRNA_anti-codon"/>
    <property type="match status" value="1"/>
</dbReference>
<keyword evidence="4 7" id="KW-0067">ATP-binding</keyword>
<evidence type="ECO:0000313" key="11">
    <source>
        <dbReference type="EMBL" id="PIT97845.1"/>
    </source>
</evidence>
<dbReference type="Gene3D" id="2.40.50.140">
    <property type="entry name" value="Nucleic acid-binding proteins"/>
    <property type="match status" value="1"/>
</dbReference>
<keyword evidence="9" id="KW-0175">Coiled coil</keyword>
<evidence type="ECO:0000256" key="9">
    <source>
        <dbReference type="SAM" id="Coils"/>
    </source>
</evidence>
<dbReference type="SUPFAM" id="SSF50249">
    <property type="entry name" value="Nucleic acid-binding proteins"/>
    <property type="match status" value="1"/>
</dbReference>
<dbReference type="EMBL" id="PEZP01000043">
    <property type="protein sequence ID" value="PIT97845.1"/>
    <property type="molecule type" value="Genomic_DNA"/>
</dbReference>
<dbReference type="InterPro" id="IPR045864">
    <property type="entry name" value="aa-tRNA-synth_II/BPL/LPL"/>
</dbReference>
<keyword evidence="7 8" id="KW-0460">Magnesium</keyword>
<dbReference type="Gene3D" id="3.30.930.10">
    <property type="entry name" value="Bira Bifunctional Protein, Domain 2"/>
    <property type="match status" value="1"/>
</dbReference>
<dbReference type="AlphaFoldDB" id="A0A2M6WYJ2"/>
<keyword evidence="7" id="KW-0963">Cytoplasm</keyword>
<dbReference type="InterPro" id="IPR004364">
    <property type="entry name" value="Aa-tRNA-synt_II"/>
</dbReference>
<evidence type="ECO:0000256" key="4">
    <source>
        <dbReference type="ARBA" id="ARBA00022840"/>
    </source>
</evidence>
<evidence type="ECO:0000256" key="1">
    <source>
        <dbReference type="ARBA" id="ARBA00022598"/>
    </source>
</evidence>
<name>A0A2M6WYJ2_9BACT</name>
<dbReference type="GO" id="GO:0000049">
    <property type="term" value="F:tRNA binding"/>
    <property type="evidence" value="ECO:0007669"/>
    <property type="project" value="TreeGrafter"/>
</dbReference>
<evidence type="ECO:0000256" key="5">
    <source>
        <dbReference type="ARBA" id="ARBA00023146"/>
    </source>
</evidence>
<comment type="cofactor">
    <cofactor evidence="7 8">
        <name>Mg(2+)</name>
        <dbReference type="ChEBI" id="CHEBI:18420"/>
    </cofactor>
    <text evidence="7 8">Binds 3 Mg(2+) ions per subunit.</text>
</comment>
<feature type="coiled-coil region" evidence="9">
    <location>
        <begin position="270"/>
        <end position="297"/>
    </location>
</feature>
<comment type="subcellular location">
    <subcellularLocation>
        <location evidence="7">Cytoplasm</location>
    </subcellularLocation>
</comment>
<dbReference type="PRINTS" id="PR00982">
    <property type="entry name" value="TRNASYNTHLYS"/>
</dbReference>
<keyword evidence="2 7" id="KW-0479">Metal-binding</keyword>
<keyword evidence="3 7" id="KW-0547">Nucleotide-binding</keyword>
<dbReference type="Pfam" id="PF00152">
    <property type="entry name" value="tRNA-synt_2"/>
    <property type="match status" value="1"/>
</dbReference>
<dbReference type="GO" id="GO:0005524">
    <property type="term" value="F:ATP binding"/>
    <property type="evidence" value="ECO:0007669"/>
    <property type="project" value="UniProtKB-UniRule"/>
</dbReference>
<comment type="caution">
    <text evidence="11">The sequence shown here is derived from an EMBL/GenBank/DDBJ whole genome shotgun (WGS) entry which is preliminary data.</text>
</comment>
<dbReference type="SUPFAM" id="SSF55681">
    <property type="entry name" value="Class II aaRS and biotin synthetases"/>
    <property type="match status" value="1"/>
</dbReference>
<evidence type="ECO:0000256" key="2">
    <source>
        <dbReference type="ARBA" id="ARBA00022723"/>
    </source>
</evidence>
<dbReference type="InterPro" id="IPR012340">
    <property type="entry name" value="NA-bd_OB-fold"/>
</dbReference>
<dbReference type="PANTHER" id="PTHR42918:SF15">
    <property type="entry name" value="LYSINE--TRNA LIGASE, CHLOROPLASTIC_MITOCHONDRIAL"/>
    <property type="match status" value="1"/>
</dbReference>
<feature type="domain" description="Aminoacyl-transfer RNA synthetases class-II family profile" evidence="10">
    <location>
        <begin position="170"/>
        <end position="487"/>
    </location>
</feature>
<dbReference type="GO" id="GO:0004824">
    <property type="term" value="F:lysine-tRNA ligase activity"/>
    <property type="evidence" value="ECO:0007669"/>
    <property type="project" value="UniProtKB-UniRule"/>
</dbReference>
<sequence length="488" mass="55374">MAEERLEEVRRARLAKREALLAAGRNPYPAEARRTHTTAAILQHFDQLREEKTPLIVTGRVLALRRHGGAVFLDLADAYGKLQIQFSLEALGAEVFQRLETLDTGDFLQLTGMAAVTRRGVPSLFAQDMQIISKSIRPLPSTWYGLKDHEARFRNRELDLLLNDEAASALKVRGQVLSWWRVHLAEAGFMEVETPVLQTLAGGATARPFTTHHEALGVDLYLRIAPELFLKRLLVGGYEKVFEVARCFRNEGVDREHNPEFTLLELYWAYADYEDLMEFTENMFAELTRELKKTSEIVWQEQTISFAAPLPRIRFVDVMNDRIGLDILTEKNPAAYVPLFQQHGLTLPEGNTYRAMVDALYKELVRPNILQPTLLYDYPVEMTPLAKQAAADPRIAERFQLVAGGMELVNAYTEQNDPVHQREIFKQQHAARATDAEAHSLDEDFLRALEYGMPPAAGWGLGVDRLVMLLANLPTLRDTLAFPLLRPE</sequence>
<evidence type="ECO:0000256" key="3">
    <source>
        <dbReference type="ARBA" id="ARBA00022741"/>
    </source>
</evidence>
<organism evidence="11 12">
    <name type="scientific">Candidatus Andersenbacteria bacterium CG10_big_fil_rev_8_21_14_0_10_54_11</name>
    <dbReference type="NCBI Taxonomy" id="1974485"/>
    <lineage>
        <taxon>Bacteria</taxon>
        <taxon>Candidatus Anderseniibacteriota</taxon>
    </lineage>
</organism>
<evidence type="ECO:0000256" key="8">
    <source>
        <dbReference type="RuleBase" id="RU000336"/>
    </source>
</evidence>
<keyword evidence="1 7" id="KW-0436">Ligase</keyword>
<comment type="catalytic activity">
    <reaction evidence="6 7 8">
        <text>tRNA(Lys) + L-lysine + ATP = L-lysyl-tRNA(Lys) + AMP + diphosphate</text>
        <dbReference type="Rhea" id="RHEA:20792"/>
        <dbReference type="Rhea" id="RHEA-COMP:9696"/>
        <dbReference type="Rhea" id="RHEA-COMP:9697"/>
        <dbReference type="ChEBI" id="CHEBI:30616"/>
        <dbReference type="ChEBI" id="CHEBI:32551"/>
        <dbReference type="ChEBI" id="CHEBI:33019"/>
        <dbReference type="ChEBI" id="CHEBI:78442"/>
        <dbReference type="ChEBI" id="CHEBI:78529"/>
        <dbReference type="ChEBI" id="CHEBI:456215"/>
        <dbReference type="EC" id="6.1.1.6"/>
    </reaction>
</comment>
<reference evidence="12" key="1">
    <citation type="submission" date="2017-09" db="EMBL/GenBank/DDBJ databases">
        <title>Depth-based differentiation of microbial function through sediment-hosted aquifers and enrichment of novel symbionts in the deep terrestrial subsurface.</title>
        <authorList>
            <person name="Probst A.J."/>
            <person name="Ladd B."/>
            <person name="Jarett J.K."/>
            <person name="Geller-Mcgrath D.E."/>
            <person name="Sieber C.M.K."/>
            <person name="Emerson J.B."/>
            <person name="Anantharaman K."/>
            <person name="Thomas B.C."/>
            <person name="Malmstrom R."/>
            <person name="Stieglmeier M."/>
            <person name="Klingl A."/>
            <person name="Woyke T."/>
            <person name="Ryan C.M."/>
            <person name="Banfield J.F."/>
        </authorList>
    </citation>
    <scope>NUCLEOTIDE SEQUENCE [LARGE SCALE GENOMIC DNA]</scope>
</reference>
<dbReference type="GO" id="GO:0006430">
    <property type="term" value="P:lysyl-tRNA aminoacylation"/>
    <property type="evidence" value="ECO:0007669"/>
    <property type="project" value="UniProtKB-UniRule"/>
</dbReference>
<evidence type="ECO:0000313" key="12">
    <source>
        <dbReference type="Proteomes" id="UP000230731"/>
    </source>
</evidence>
<dbReference type="InterPro" id="IPR006195">
    <property type="entry name" value="aa-tRNA-synth_II"/>
</dbReference>
<dbReference type="InterPro" id="IPR044136">
    <property type="entry name" value="Lys-tRNA-ligase_II_N"/>
</dbReference>
<dbReference type="NCBIfam" id="NF001756">
    <property type="entry name" value="PRK00484.1"/>
    <property type="match status" value="1"/>
</dbReference>
<keyword evidence="7" id="KW-0648">Protein biosynthesis</keyword>
<dbReference type="GO" id="GO:0005829">
    <property type="term" value="C:cytosol"/>
    <property type="evidence" value="ECO:0007669"/>
    <property type="project" value="TreeGrafter"/>
</dbReference>
<evidence type="ECO:0000259" key="10">
    <source>
        <dbReference type="PROSITE" id="PS50862"/>
    </source>
</evidence>
<comment type="caution">
    <text evidence="7">Lacks conserved residue(s) required for the propagation of feature annotation.</text>
</comment>
<protein>
    <recommendedName>
        <fullName evidence="7">Lysine--tRNA ligase</fullName>
        <ecNumber evidence="7">6.1.1.6</ecNumber>
    </recommendedName>
    <alternativeName>
        <fullName evidence="7">Lysyl-tRNA synthetase</fullName>
        <shortName evidence="7">LysRS</shortName>
    </alternativeName>
</protein>
<proteinExistence type="inferred from homology"/>
<dbReference type="HAMAP" id="MF_00252">
    <property type="entry name" value="Lys_tRNA_synth_class2"/>
    <property type="match status" value="1"/>
</dbReference>
<dbReference type="PANTHER" id="PTHR42918">
    <property type="entry name" value="LYSYL-TRNA SYNTHETASE"/>
    <property type="match status" value="1"/>
</dbReference>
<keyword evidence="5 7" id="KW-0030">Aminoacyl-tRNA synthetase</keyword>
<accession>A0A2M6WYJ2</accession>
<comment type="similarity">
    <text evidence="7">Belongs to the class-II aminoacyl-tRNA synthetase family.</text>
</comment>
<dbReference type="CDD" id="cd04322">
    <property type="entry name" value="LysRS_N"/>
    <property type="match status" value="1"/>
</dbReference>
<dbReference type="GO" id="GO:0000287">
    <property type="term" value="F:magnesium ion binding"/>
    <property type="evidence" value="ECO:0007669"/>
    <property type="project" value="UniProtKB-UniRule"/>
</dbReference>
<dbReference type="PROSITE" id="PS50862">
    <property type="entry name" value="AA_TRNA_LIGASE_II"/>
    <property type="match status" value="1"/>
</dbReference>
<evidence type="ECO:0000256" key="6">
    <source>
        <dbReference type="ARBA" id="ARBA00048573"/>
    </source>
</evidence>
<feature type="binding site" evidence="7">
    <location>
        <position position="407"/>
    </location>
    <ligand>
        <name>Mg(2+)</name>
        <dbReference type="ChEBI" id="CHEBI:18420"/>
        <label>1</label>
    </ligand>
</feature>
<dbReference type="Proteomes" id="UP000230731">
    <property type="component" value="Unassembled WGS sequence"/>
</dbReference>
<dbReference type="InterPro" id="IPR004365">
    <property type="entry name" value="NA-bd_OB_tRNA"/>
</dbReference>
<dbReference type="EC" id="6.1.1.6" evidence="7"/>